<gene>
    <name evidence="2" type="ORF">CF15_02090</name>
</gene>
<organism evidence="2 3">
    <name type="scientific">Pyrodictium occultum</name>
    <dbReference type="NCBI Taxonomy" id="2309"/>
    <lineage>
        <taxon>Archaea</taxon>
        <taxon>Thermoproteota</taxon>
        <taxon>Thermoprotei</taxon>
        <taxon>Desulfurococcales</taxon>
        <taxon>Pyrodictiaceae</taxon>
        <taxon>Pyrodictium</taxon>
    </lineage>
</organism>
<feature type="transmembrane region" description="Helical" evidence="1">
    <location>
        <begin position="6"/>
        <end position="23"/>
    </location>
</feature>
<proteinExistence type="predicted"/>
<reference evidence="2 3" key="1">
    <citation type="submission" date="2015-11" db="EMBL/GenBank/DDBJ databases">
        <title>Genome sequence of Pyrodictium occultum PL-19, a marine hyperthermophilic archaeon isolated from Volcano, Italy.</title>
        <authorList>
            <person name="Utturkar S."/>
            <person name="Huber H."/>
            <person name="Leptihn S."/>
            <person name="Brown S."/>
            <person name="Stetter K.O."/>
            <person name="Podar M."/>
        </authorList>
    </citation>
    <scope>NUCLEOTIDE SEQUENCE [LARGE SCALE GENOMIC DNA]</scope>
    <source>
        <strain evidence="2 3">PL-19</strain>
    </source>
</reference>
<evidence type="ECO:0000256" key="1">
    <source>
        <dbReference type="SAM" id="Phobius"/>
    </source>
</evidence>
<evidence type="ECO:0000313" key="3">
    <source>
        <dbReference type="Proteomes" id="UP000053352"/>
    </source>
</evidence>
<keyword evidence="1" id="KW-1133">Transmembrane helix</keyword>
<accession>A0A0V8RX88</accession>
<feature type="transmembrane region" description="Helical" evidence="1">
    <location>
        <begin position="30"/>
        <end position="48"/>
    </location>
</feature>
<keyword evidence="3" id="KW-1185">Reference proteome</keyword>
<keyword evidence="1" id="KW-0472">Membrane</keyword>
<dbReference type="Proteomes" id="UP000053352">
    <property type="component" value="Unassembled WGS sequence"/>
</dbReference>
<sequence>MDKVLTGLIVLLIIGYVGINLVAPLPRFLVGENIVLAVAYAAGLAWLLRGSRATYPYLVALAGFNAGRVSRSVVEPTGAPGRLAAQHVPLLLVVLLVALLALYQDLRKRQ</sequence>
<evidence type="ECO:0000313" key="2">
    <source>
        <dbReference type="EMBL" id="KSW12663.1"/>
    </source>
</evidence>
<name>A0A0V8RX88_PYROC</name>
<keyword evidence="1" id="KW-0812">Transmembrane</keyword>
<protein>
    <submittedName>
        <fullName evidence="2">Uncharacterized protein</fullName>
    </submittedName>
</protein>
<dbReference type="AlphaFoldDB" id="A0A0V8RX88"/>
<comment type="caution">
    <text evidence="2">The sequence shown here is derived from an EMBL/GenBank/DDBJ whole genome shotgun (WGS) entry which is preliminary data.</text>
</comment>
<dbReference type="EMBL" id="LNTB01000001">
    <property type="protein sequence ID" value="KSW12663.1"/>
    <property type="molecule type" value="Genomic_DNA"/>
</dbReference>
<feature type="transmembrane region" description="Helical" evidence="1">
    <location>
        <begin position="84"/>
        <end position="103"/>
    </location>
</feature>
<dbReference type="STRING" id="2309.CF15_02090"/>